<accession>A0ABS8Q8L1</accession>
<evidence type="ECO:0000256" key="3">
    <source>
        <dbReference type="SAM" id="SignalP"/>
    </source>
</evidence>
<feature type="signal peptide" evidence="3">
    <location>
        <begin position="1"/>
        <end position="23"/>
    </location>
</feature>
<reference evidence="5" key="1">
    <citation type="submission" date="2021-11" db="EMBL/GenBank/DDBJ databases">
        <title>The complete genome of Massilia sp sp. G4R7.</title>
        <authorList>
            <person name="Liu L."/>
            <person name="Yue J."/>
            <person name="Yuan J."/>
            <person name="Yang F."/>
            <person name="Li L."/>
        </authorList>
    </citation>
    <scope>NUCLEOTIDE SEQUENCE</scope>
    <source>
        <strain evidence="5">G4R7</strain>
    </source>
</reference>
<organism evidence="5 6">
    <name type="scientific">Massilia phyllostachyos</name>
    <dbReference type="NCBI Taxonomy" id="2898585"/>
    <lineage>
        <taxon>Bacteria</taxon>
        <taxon>Pseudomonadati</taxon>
        <taxon>Pseudomonadota</taxon>
        <taxon>Betaproteobacteria</taxon>
        <taxon>Burkholderiales</taxon>
        <taxon>Oxalobacteraceae</taxon>
        <taxon>Telluria group</taxon>
        <taxon>Massilia</taxon>
    </lineage>
</organism>
<dbReference type="Pfam" id="PF00561">
    <property type="entry name" value="Abhydrolase_1"/>
    <property type="match status" value="1"/>
</dbReference>
<dbReference type="PANTHER" id="PTHR43248">
    <property type="entry name" value="2-SUCCINYL-6-HYDROXY-2,4-CYCLOHEXADIENE-1-CARBOXYLATE SYNTHASE"/>
    <property type="match status" value="1"/>
</dbReference>
<gene>
    <name evidence="5" type="ORF">LQ564_17370</name>
</gene>
<dbReference type="RefSeq" id="WP_231059375.1">
    <property type="nucleotide sequence ID" value="NZ_JAJNOC010000006.1"/>
</dbReference>
<evidence type="ECO:0000256" key="1">
    <source>
        <dbReference type="ARBA" id="ARBA00010088"/>
    </source>
</evidence>
<dbReference type="Gene3D" id="3.40.50.1820">
    <property type="entry name" value="alpha/beta hydrolase"/>
    <property type="match status" value="2"/>
</dbReference>
<sequence>MPKRFLSGAALLLALLCSGAAHSANFQPCDDAGTQPALAGSLCAREAAPLSHAAPGGEQLSLFIRKLPAHGPSKGTVWLIAGGPGESGASFYPFIERLRRSFPGYDLMAPDHRGTGLSSRLCPAEEAAGSPGGMALAGAEWSSCFAQLNAQPGRAREFTITNAAHDLRRLILRHRDGKPVYVYGVSYGTQLVLRALQIGELPVKGLVLDSLVPLETAERWDLSRRSLVTDDVGRQVLARCDADPRCAAVAQEAVEPLYRRVLAAHQPGKEGSLPRLMGRLLDVPEQRARIPHLLRDLDAGKGEELARVTAGLLDAGAALGGYPQSPPSIPLVGIISGSENNLRPGLSAAALKAEEDPLLFSSPLPGLLLQSGLPLYPRDAWFGGHPAWLPPTLVLHGTLDPKTHFEGAMEHVAALRQAGKVTLAEVADAPHFILWTAPGAFERQVRAFVAD</sequence>
<evidence type="ECO:0000313" key="6">
    <source>
        <dbReference type="Proteomes" id="UP001179361"/>
    </source>
</evidence>
<proteinExistence type="inferred from homology"/>
<feature type="chain" id="PRO_5047409906" evidence="3">
    <location>
        <begin position="24"/>
        <end position="451"/>
    </location>
</feature>
<dbReference type="InterPro" id="IPR029058">
    <property type="entry name" value="AB_hydrolase_fold"/>
</dbReference>
<keyword evidence="2 5" id="KW-0378">Hydrolase</keyword>
<feature type="domain" description="AB hydrolase-1" evidence="4">
    <location>
        <begin position="77"/>
        <end position="438"/>
    </location>
</feature>
<keyword evidence="6" id="KW-1185">Reference proteome</keyword>
<keyword evidence="3" id="KW-0732">Signal</keyword>
<evidence type="ECO:0000256" key="2">
    <source>
        <dbReference type="ARBA" id="ARBA00022801"/>
    </source>
</evidence>
<dbReference type="InterPro" id="IPR051601">
    <property type="entry name" value="Serine_prot/Carboxylest_S33"/>
</dbReference>
<comment type="caution">
    <text evidence="5">The sequence shown here is derived from an EMBL/GenBank/DDBJ whole genome shotgun (WGS) entry which is preliminary data.</text>
</comment>
<dbReference type="SUPFAM" id="SSF53474">
    <property type="entry name" value="alpha/beta-Hydrolases"/>
    <property type="match status" value="1"/>
</dbReference>
<dbReference type="InterPro" id="IPR000073">
    <property type="entry name" value="AB_hydrolase_1"/>
</dbReference>
<evidence type="ECO:0000259" key="4">
    <source>
        <dbReference type="Pfam" id="PF00561"/>
    </source>
</evidence>
<dbReference type="GO" id="GO:0016787">
    <property type="term" value="F:hydrolase activity"/>
    <property type="evidence" value="ECO:0007669"/>
    <property type="project" value="UniProtKB-KW"/>
</dbReference>
<dbReference type="EMBL" id="JAJNOC010000006">
    <property type="protein sequence ID" value="MCD2518082.1"/>
    <property type="molecule type" value="Genomic_DNA"/>
</dbReference>
<evidence type="ECO:0000313" key="5">
    <source>
        <dbReference type="EMBL" id="MCD2518082.1"/>
    </source>
</evidence>
<name>A0ABS8Q8L1_9BURK</name>
<protein>
    <submittedName>
        <fullName evidence="5">Alpha/beta fold hydrolase</fullName>
    </submittedName>
</protein>
<dbReference type="Proteomes" id="UP001179361">
    <property type="component" value="Unassembled WGS sequence"/>
</dbReference>
<comment type="similarity">
    <text evidence="1">Belongs to the peptidase S33 family.</text>
</comment>